<reference evidence="3" key="1">
    <citation type="submission" date="2020-11" db="EMBL/GenBank/DDBJ databases">
        <authorList>
            <consortium name="DOE Joint Genome Institute"/>
            <person name="Ahrendt S."/>
            <person name="Riley R."/>
            <person name="Andreopoulos W."/>
            <person name="Labutti K."/>
            <person name="Pangilinan J."/>
            <person name="Ruiz-Duenas F.J."/>
            <person name="Barrasa J.M."/>
            <person name="Sanchez-Garcia M."/>
            <person name="Camarero S."/>
            <person name="Miyauchi S."/>
            <person name="Serrano A."/>
            <person name="Linde D."/>
            <person name="Babiker R."/>
            <person name="Drula E."/>
            <person name="Ayuso-Fernandez I."/>
            <person name="Pacheco R."/>
            <person name="Padilla G."/>
            <person name="Ferreira P."/>
            <person name="Barriuso J."/>
            <person name="Kellner H."/>
            <person name="Castanera R."/>
            <person name="Alfaro M."/>
            <person name="Ramirez L."/>
            <person name="Pisabarro A.G."/>
            <person name="Kuo A."/>
            <person name="Tritt A."/>
            <person name="Lipzen A."/>
            <person name="He G."/>
            <person name="Yan M."/>
            <person name="Ng V."/>
            <person name="Cullen D."/>
            <person name="Martin F."/>
            <person name="Rosso M.-N."/>
            <person name="Henrissat B."/>
            <person name="Hibbett D."/>
            <person name="Martinez A.T."/>
            <person name="Grigoriev I.V."/>
        </authorList>
    </citation>
    <scope>NUCLEOTIDE SEQUENCE</scope>
    <source>
        <strain evidence="3">CBS 247.69</strain>
    </source>
</reference>
<dbReference type="AlphaFoldDB" id="A0A9P6CK78"/>
<protein>
    <recommendedName>
        <fullName evidence="5">Carbohydrate esterase family 16 protein</fullName>
    </recommendedName>
</protein>
<keyword evidence="2" id="KW-0732">Signal</keyword>
<feature type="chain" id="PRO_5040499766" description="Carbohydrate esterase family 16 protein" evidence="2">
    <location>
        <begin position="22"/>
        <end position="316"/>
    </location>
</feature>
<dbReference type="Gene3D" id="3.40.50.1110">
    <property type="entry name" value="SGNH hydrolase"/>
    <property type="match status" value="1"/>
</dbReference>
<proteinExistence type="predicted"/>
<organism evidence="3 4">
    <name type="scientific">Collybia nuda</name>
    <dbReference type="NCBI Taxonomy" id="64659"/>
    <lineage>
        <taxon>Eukaryota</taxon>
        <taxon>Fungi</taxon>
        <taxon>Dikarya</taxon>
        <taxon>Basidiomycota</taxon>
        <taxon>Agaricomycotina</taxon>
        <taxon>Agaricomycetes</taxon>
        <taxon>Agaricomycetidae</taxon>
        <taxon>Agaricales</taxon>
        <taxon>Tricholomatineae</taxon>
        <taxon>Clitocybaceae</taxon>
        <taxon>Collybia</taxon>
    </lineage>
</organism>
<dbReference type="InterPro" id="IPR036514">
    <property type="entry name" value="SGNH_hydro_sf"/>
</dbReference>
<keyword evidence="4" id="KW-1185">Reference proteome</keyword>
<evidence type="ECO:0008006" key="5">
    <source>
        <dbReference type="Google" id="ProtNLM"/>
    </source>
</evidence>
<dbReference type="EMBL" id="MU150229">
    <property type="protein sequence ID" value="KAF9469656.1"/>
    <property type="molecule type" value="Genomic_DNA"/>
</dbReference>
<dbReference type="Proteomes" id="UP000807353">
    <property type="component" value="Unassembled WGS sequence"/>
</dbReference>
<feature type="compositionally biased region" description="Pro residues" evidence="1">
    <location>
        <begin position="81"/>
        <end position="91"/>
    </location>
</feature>
<evidence type="ECO:0000256" key="1">
    <source>
        <dbReference type="SAM" id="MobiDB-lite"/>
    </source>
</evidence>
<name>A0A9P6CK78_9AGAR</name>
<feature type="region of interest" description="Disordered" evidence="1">
    <location>
        <begin position="74"/>
        <end position="94"/>
    </location>
</feature>
<comment type="caution">
    <text evidence="3">The sequence shown here is derived from an EMBL/GenBank/DDBJ whole genome shotgun (WGS) entry which is preliminary data.</text>
</comment>
<dbReference type="OrthoDB" id="1600564at2759"/>
<sequence>TSTNLMLSSLVFALAVTSATSAIVVQRGTSDVHLAVSPKCGTLSGNPADVNAGLRPLNTYKTIVSFGDSYTDGGVRDGSPLKPPVLSPPNPKAGGRVSNGPVWVENLAASANATLKDYAVCFMDGAVIDSSQYPGLSLPNAHDFLYQANFFTGQPTRYDPETTLYTIFFGIGNENNADLSVAAQNIIYEMLVLSSSPTFAKNFLVVDNYGRGETSATGEAFKQDVFSGLKALRTIYGANVAFVDFANIWKGVLGPTPGYKAFGYTNPGACTVSNDTTVGACSDPDHSFYWIPGTPSRVTHRIMATYVEQVVLKCKA</sequence>
<evidence type="ECO:0000313" key="4">
    <source>
        <dbReference type="Proteomes" id="UP000807353"/>
    </source>
</evidence>
<feature type="non-terminal residue" evidence="3">
    <location>
        <position position="1"/>
    </location>
</feature>
<feature type="signal peptide" evidence="2">
    <location>
        <begin position="1"/>
        <end position="21"/>
    </location>
</feature>
<gene>
    <name evidence="3" type="ORF">BDZ94DRAFT_1151094</name>
</gene>
<evidence type="ECO:0000313" key="3">
    <source>
        <dbReference type="EMBL" id="KAF9469656.1"/>
    </source>
</evidence>
<accession>A0A9P6CK78</accession>
<evidence type="ECO:0000256" key="2">
    <source>
        <dbReference type="SAM" id="SignalP"/>
    </source>
</evidence>